<dbReference type="PANTHER" id="PTHR30634">
    <property type="entry name" value="OUTER MEMBRANE LOLAB LIPOPROTEIN INSERTION APPARATUS"/>
    <property type="match status" value="1"/>
</dbReference>
<dbReference type="Gene3D" id="2.20.140.10">
    <property type="entry name" value="WGR domain"/>
    <property type="match status" value="1"/>
</dbReference>
<evidence type="ECO:0000259" key="2">
    <source>
        <dbReference type="PROSITE" id="PS51977"/>
    </source>
</evidence>
<dbReference type="SMART" id="SM00773">
    <property type="entry name" value="WGR"/>
    <property type="match status" value="1"/>
</dbReference>
<proteinExistence type="predicted"/>
<evidence type="ECO:0000313" key="4">
    <source>
        <dbReference type="Proteomes" id="UP000663090"/>
    </source>
</evidence>
<dbReference type="InterPro" id="IPR008893">
    <property type="entry name" value="WGR_domain"/>
</dbReference>
<evidence type="ECO:0000313" key="3">
    <source>
        <dbReference type="EMBL" id="QSQ16320.1"/>
    </source>
</evidence>
<dbReference type="SUPFAM" id="SSF52047">
    <property type="entry name" value="RNI-like"/>
    <property type="match status" value="1"/>
</dbReference>
<gene>
    <name evidence="3" type="ORF">JY572_09840</name>
</gene>
<dbReference type="InterPro" id="IPR050458">
    <property type="entry name" value="LolB"/>
</dbReference>
<name>A0ABX7NC17_9BACT</name>
<feature type="compositionally biased region" description="Basic and acidic residues" evidence="1">
    <location>
        <begin position="48"/>
        <end position="65"/>
    </location>
</feature>
<accession>A0ABX7NC17</accession>
<dbReference type="InterPro" id="IPR001611">
    <property type="entry name" value="Leu-rich_rpt"/>
</dbReference>
<dbReference type="Pfam" id="PF05406">
    <property type="entry name" value="WGR"/>
    <property type="match status" value="1"/>
</dbReference>
<dbReference type="RefSeq" id="WP_206717981.1">
    <property type="nucleotide sequence ID" value="NZ_CP071091.1"/>
</dbReference>
<sequence length="453" mass="49836">MPRYEFKEGSSNKFWEITLEGKTFTTKWGRIGTDGQEKTQSFDSPEAALKEHDKLVREKEKKGYELVDGEDGEDGDGEETEVVEGKSNPELEAAILKDPDNQDAYLVYSDWLQAQGDPRGELIALQHAAANADSTEAGALKRKVTAHIKKHKALLLGAMAKAWSDEELKVQWHLGFIREARVGKGDYDSELDVPETVKQLLAHPSARFIRSLAVGMVDMDGENTYDDVTAAIVAAKEVPTLQNLFLGDFQYPDETEISWSYINDVSGLYKVLPNLRSLRLRGASAELGTVELPELREFVMETGGLPLGAVKSIASATWPKLERLEVWFGADGYGAEGGVEDIQPILDGKGLSNVKVLGLRNSEFTDDLAKVLHTAKILPQLEKLDLSMGCLSDVGAHELANHATAYKHLKHLDLTENTMTGEGEKLVAKLAGTVAAGNQREYDEEYRYAAVGE</sequence>
<evidence type="ECO:0000256" key="1">
    <source>
        <dbReference type="SAM" id="MobiDB-lite"/>
    </source>
</evidence>
<dbReference type="PANTHER" id="PTHR30634:SF13">
    <property type="entry name" value="PROTEIN YEHF"/>
    <property type="match status" value="1"/>
</dbReference>
<dbReference type="Pfam" id="PF13516">
    <property type="entry name" value="LRR_6"/>
    <property type="match status" value="1"/>
</dbReference>
<keyword evidence="4" id="KW-1185">Reference proteome</keyword>
<dbReference type="PROSITE" id="PS51977">
    <property type="entry name" value="WGR"/>
    <property type="match status" value="1"/>
</dbReference>
<dbReference type="CDD" id="cd07996">
    <property type="entry name" value="WGR_MMR_like"/>
    <property type="match status" value="1"/>
</dbReference>
<dbReference type="Gene3D" id="3.80.10.10">
    <property type="entry name" value="Ribonuclease Inhibitor"/>
    <property type="match status" value="1"/>
</dbReference>
<dbReference type="InterPro" id="IPR014338">
    <property type="entry name" value="CHP02996_rpt-companion-dom"/>
</dbReference>
<feature type="domain" description="WGR" evidence="2">
    <location>
        <begin position="1"/>
        <end position="79"/>
    </location>
</feature>
<dbReference type="NCBIfam" id="TIGR02996">
    <property type="entry name" value="rpt_mate_G_obs"/>
    <property type="match status" value="1"/>
</dbReference>
<reference evidence="3 4" key="1">
    <citation type="submission" date="2021-02" db="EMBL/GenBank/DDBJ databases">
        <title>De Novo genome assembly of isolated myxobacteria.</title>
        <authorList>
            <person name="Stevens D.C."/>
        </authorList>
    </citation>
    <scope>NUCLEOTIDE SEQUENCE [LARGE SCALE GENOMIC DNA]</scope>
    <source>
        <strain evidence="3 4">SCHIC003</strain>
    </source>
</reference>
<dbReference type="InterPro" id="IPR049809">
    <property type="entry name" value="YehF/YfeS-like_WGR"/>
</dbReference>
<organism evidence="3 4">
    <name type="scientific">Myxococcus landrumensis</name>
    <dbReference type="NCBI Taxonomy" id="2813577"/>
    <lineage>
        <taxon>Bacteria</taxon>
        <taxon>Pseudomonadati</taxon>
        <taxon>Myxococcota</taxon>
        <taxon>Myxococcia</taxon>
        <taxon>Myxococcales</taxon>
        <taxon>Cystobacterineae</taxon>
        <taxon>Myxococcaceae</taxon>
        <taxon>Myxococcus</taxon>
    </lineage>
</organism>
<feature type="compositionally biased region" description="Acidic residues" evidence="1">
    <location>
        <begin position="67"/>
        <end position="82"/>
    </location>
</feature>
<dbReference type="InterPro" id="IPR032675">
    <property type="entry name" value="LRR_dom_sf"/>
</dbReference>
<dbReference type="Proteomes" id="UP000663090">
    <property type="component" value="Chromosome"/>
</dbReference>
<dbReference type="EMBL" id="CP071091">
    <property type="protein sequence ID" value="QSQ16320.1"/>
    <property type="molecule type" value="Genomic_DNA"/>
</dbReference>
<protein>
    <submittedName>
        <fullName evidence="3">WGR domain-containing protein</fullName>
    </submittedName>
</protein>
<dbReference type="InterPro" id="IPR036930">
    <property type="entry name" value="WGR_dom_sf"/>
</dbReference>
<dbReference type="SUPFAM" id="SSF142921">
    <property type="entry name" value="WGR domain-like"/>
    <property type="match status" value="1"/>
</dbReference>
<feature type="region of interest" description="Disordered" evidence="1">
    <location>
        <begin position="28"/>
        <end position="84"/>
    </location>
</feature>